<evidence type="ECO:0000256" key="1">
    <source>
        <dbReference type="SAM" id="Phobius"/>
    </source>
</evidence>
<organism evidence="2 3">
    <name type="scientific">Hydrobacter penzbergensis</name>
    <dbReference type="NCBI Taxonomy" id="1235997"/>
    <lineage>
        <taxon>Bacteria</taxon>
        <taxon>Pseudomonadati</taxon>
        <taxon>Bacteroidota</taxon>
        <taxon>Chitinophagia</taxon>
        <taxon>Chitinophagales</taxon>
        <taxon>Chitinophagaceae</taxon>
        <taxon>Hydrobacter</taxon>
    </lineage>
</organism>
<sequence length="85" mass="9238">MTIYAFIELSLDFAFLSGFNPLLTNAVTFAVMSVSIVGVVQSVLDKRKIRCACLGDVFNLPMSTITIIEDALMIGMSAVMLLTML</sequence>
<dbReference type="EMBL" id="FNNO01000003">
    <property type="protein sequence ID" value="SDW51958.1"/>
    <property type="molecule type" value="Genomic_DNA"/>
</dbReference>
<evidence type="ECO:0000313" key="3">
    <source>
        <dbReference type="Proteomes" id="UP000198711"/>
    </source>
</evidence>
<feature type="transmembrane region" description="Helical" evidence="1">
    <location>
        <begin position="65"/>
        <end position="84"/>
    </location>
</feature>
<keyword evidence="3" id="KW-1185">Reference proteome</keyword>
<reference evidence="2 3" key="1">
    <citation type="submission" date="2016-10" db="EMBL/GenBank/DDBJ databases">
        <authorList>
            <person name="Varghese N."/>
            <person name="Submissions S."/>
        </authorList>
    </citation>
    <scope>NUCLEOTIDE SEQUENCE [LARGE SCALE GENOMIC DNA]</scope>
    <source>
        <strain evidence="2 3">DSM 25353</strain>
    </source>
</reference>
<keyword evidence="1" id="KW-0472">Membrane</keyword>
<proteinExistence type="predicted"/>
<evidence type="ECO:0000313" key="2">
    <source>
        <dbReference type="EMBL" id="SDW51958.1"/>
    </source>
</evidence>
<protein>
    <submittedName>
        <fullName evidence="2">Uncharacterized protein</fullName>
    </submittedName>
</protein>
<dbReference type="Proteomes" id="UP000198711">
    <property type="component" value="Unassembled WGS sequence"/>
</dbReference>
<accession>A0A8X8LCY4</accession>
<gene>
    <name evidence="2" type="ORF">SAMN05444410_103180</name>
</gene>
<feature type="transmembrane region" description="Helical" evidence="1">
    <location>
        <begin position="22"/>
        <end position="44"/>
    </location>
</feature>
<name>A0A8X8LCY4_9BACT</name>
<keyword evidence="1" id="KW-1133">Transmembrane helix</keyword>
<dbReference type="RefSeq" id="WP_257574721.1">
    <property type="nucleotide sequence ID" value="NZ_FNNO01000003.1"/>
</dbReference>
<comment type="caution">
    <text evidence="2">The sequence shown here is derived from an EMBL/GenBank/DDBJ whole genome shotgun (WGS) entry which is preliminary data.</text>
</comment>
<keyword evidence="1" id="KW-0812">Transmembrane</keyword>
<dbReference type="AlphaFoldDB" id="A0A8X8LCY4"/>